<dbReference type="Pfam" id="PF00248">
    <property type="entry name" value="Aldo_ket_red"/>
    <property type="match status" value="1"/>
</dbReference>
<dbReference type="PANTHER" id="PTHR43625">
    <property type="entry name" value="AFLATOXIN B1 ALDEHYDE REDUCTASE"/>
    <property type="match status" value="1"/>
</dbReference>
<proteinExistence type="predicted"/>
<keyword evidence="4" id="KW-1185">Reference proteome</keyword>
<dbReference type="Proteomes" id="UP000654604">
    <property type="component" value="Unassembled WGS sequence"/>
</dbReference>
<gene>
    <name evidence="3" type="ORF">IQ215_05715</name>
</gene>
<dbReference type="InterPro" id="IPR050791">
    <property type="entry name" value="Aldo-Keto_reductase"/>
</dbReference>
<evidence type="ECO:0000313" key="3">
    <source>
        <dbReference type="EMBL" id="MBE9222190.1"/>
    </source>
</evidence>
<dbReference type="PRINTS" id="PR00069">
    <property type="entry name" value="ALDKETRDTASE"/>
</dbReference>
<dbReference type="PANTHER" id="PTHR43625:SF88">
    <property type="entry name" value="OS07G0143000 PROTEIN"/>
    <property type="match status" value="1"/>
</dbReference>
<dbReference type="InterPro" id="IPR036812">
    <property type="entry name" value="NAD(P)_OxRdtase_dom_sf"/>
</dbReference>
<evidence type="ECO:0000259" key="2">
    <source>
        <dbReference type="Pfam" id="PF00248"/>
    </source>
</evidence>
<evidence type="ECO:0000313" key="4">
    <source>
        <dbReference type="Proteomes" id="UP000654604"/>
    </source>
</evidence>
<reference evidence="3 4" key="1">
    <citation type="submission" date="2020-10" db="EMBL/GenBank/DDBJ databases">
        <authorList>
            <person name="Castelo-Branco R."/>
            <person name="Eusebio N."/>
            <person name="Adriana R."/>
            <person name="Vieira A."/>
            <person name="Brugerolle De Fraissinette N."/>
            <person name="Rezende De Castro R."/>
            <person name="Schneider M.P."/>
            <person name="Vasconcelos V."/>
            <person name="Leao P.N."/>
        </authorList>
    </citation>
    <scope>NUCLEOTIDE SEQUENCE [LARGE SCALE GENOMIC DNA]</scope>
    <source>
        <strain evidence="3 4">LEGE 03274</strain>
    </source>
</reference>
<keyword evidence="1" id="KW-0560">Oxidoreductase</keyword>
<evidence type="ECO:0000256" key="1">
    <source>
        <dbReference type="ARBA" id="ARBA00023002"/>
    </source>
</evidence>
<dbReference type="Gene3D" id="3.20.20.100">
    <property type="entry name" value="NADP-dependent oxidoreductase domain"/>
    <property type="match status" value="1"/>
</dbReference>
<dbReference type="RefSeq" id="WP_193800353.1">
    <property type="nucleotide sequence ID" value="NZ_JADEWC010000009.1"/>
</dbReference>
<name>A0ABR9V2Q9_9CHRO</name>
<feature type="domain" description="NADP-dependent oxidoreductase" evidence="2">
    <location>
        <begin position="22"/>
        <end position="315"/>
    </location>
</feature>
<comment type="caution">
    <text evidence="3">The sequence shown here is derived from an EMBL/GenBank/DDBJ whole genome shotgun (WGS) entry which is preliminary data.</text>
</comment>
<sequence>MTTDNITLTKKLGNTDIEVSALGIGTWAWGDSFFWDYGKTYGKDDIEEAFKATVAGGVTFFDTAEVYGNGKSEQLLGEFCQATDQKIDIATKYAPFPWRLFGGCVADALTQSLKNLQMDYIPLYQVHWPFMLMGQETLMNALADEVEKGRIGAIGVSNYSAEEMKKASEILGKRNIPLAVNQVKYSLLTRKIESKGILKTAQELGITLLAYSPLAQGLLTGKYNLDNAPNPEGARKLDSRFSASGLSKITPVLELLKQLGEKYQKTPAQVSLNWLMGQENVIPIPGAKNAKQAKDNTGALGWSLTTDEIAQLAEITQPWLKS</sequence>
<protein>
    <submittedName>
        <fullName evidence="3">Aldo/keto reductase</fullName>
    </submittedName>
</protein>
<dbReference type="InterPro" id="IPR023210">
    <property type="entry name" value="NADP_OxRdtase_dom"/>
</dbReference>
<dbReference type="CDD" id="cd19093">
    <property type="entry name" value="AKR_AtPLR-like"/>
    <property type="match status" value="1"/>
</dbReference>
<dbReference type="EMBL" id="JADEWC010000009">
    <property type="protein sequence ID" value="MBE9222190.1"/>
    <property type="molecule type" value="Genomic_DNA"/>
</dbReference>
<organism evidence="3 4">
    <name type="scientific">Cyanobacterium stanieri LEGE 03274</name>
    <dbReference type="NCBI Taxonomy" id="1828756"/>
    <lineage>
        <taxon>Bacteria</taxon>
        <taxon>Bacillati</taxon>
        <taxon>Cyanobacteriota</taxon>
        <taxon>Cyanophyceae</taxon>
        <taxon>Oscillatoriophycideae</taxon>
        <taxon>Chroococcales</taxon>
        <taxon>Geminocystaceae</taxon>
        <taxon>Cyanobacterium</taxon>
    </lineage>
</organism>
<dbReference type="InterPro" id="IPR020471">
    <property type="entry name" value="AKR"/>
</dbReference>
<accession>A0ABR9V2Q9</accession>
<dbReference type="SUPFAM" id="SSF51430">
    <property type="entry name" value="NAD(P)-linked oxidoreductase"/>
    <property type="match status" value="1"/>
</dbReference>